<evidence type="ECO:0000256" key="3">
    <source>
        <dbReference type="ARBA" id="ARBA00022837"/>
    </source>
</evidence>
<name>A0ABP0IR12_9DINO</name>
<evidence type="ECO:0000256" key="5">
    <source>
        <dbReference type="ARBA" id="ARBA00023136"/>
    </source>
</evidence>
<feature type="chain" id="PRO_5045312969" evidence="7">
    <location>
        <begin position="16"/>
        <end position="390"/>
    </location>
</feature>
<dbReference type="Gene3D" id="1.20.120.350">
    <property type="entry name" value="Voltage-gated potassium channels. Chain C"/>
    <property type="match status" value="1"/>
</dbReference>
<feature type="transmembrane region" description="Helical" evidence="6">
    <location>
        <begin position="57"/>
        <end position="79"/>
    </location>
</feature>
<dbReference type="PANTHER" id="PTHR10037:SF62">
    <property type="entry name" value="SODIUM CHANNEL PROTEIN 60E"/>
    <property type="match status" value="1"/>
</dbReference>
<dbReference type="InterPro" id="IPR027359">
    <property type="entry name" value="Volt_channel_dom_sf"/>
</dbReference>
<comment type="caution">
    <text evidence="9">The sequence shown here is derived from an EMBL/GenBank/DDBJ whole genome shotgun (WGS) entry which is preliminary data.</text>
</comment>
<feature type="non-terminal residue" evidence="9">
    <location>
        <position position="1"/>
    </location>
</feature>
<dbReference type="SUPFAM" id="SSF81324">
    <property type="entry name" value="Voltage-gated potassium channels"/>
    <property type="match status" value="1"/>
</dbReference>
<dbReference type="PROSITE" id="PS50222">
    <property type="entry name" value="EF_HAND_2"/>
    <property type="match status" value="2"/>
</dbReference>
<keyword evidence="10" id="KW-1185">Reference proteome</keyword>
<feature type="transmembrane region" description="Helical" evidence="6">
    <location>
        <begin position="205"/>
        <end position="229"/>
    </location>
</feature>
<protein>
    <submittedName>
        <fullName evidence="9">Voltage-dependent calcium channel type D subunit alpha-1 (DmCa1D)</fullName>
    </submittedName>
</protein>
<dbReference type="Gene3D" id="1.10.287.70">
    <property type="match status" value="1"/>
</dbReference>
<dbReference type="Gene3D" id="1.10.238.10">
    <property type="entry name" value="EF-hand"/>
    <property type="match status" value="1"/>
</dbReference>
<dbReference type="Pfam" id="PF00520">
    <property type="entry name" value="Ion_trans"/>
    <property type="match status" value="1"/>
</dbReference>
<keyword evidence="2 6" id="KW-0812">Transmembrane</keyword>
<dbReference type="SMART" id="SM00054">
    <property type="entry name" value="EFh"/>
    <property type="match status" value="2"/>
</dbReference>
<feature type="domain" description="EF-hand" evidence="8">
    <location>
        <begin position="253"/>
        <end position="288"/>
    </location>
</feature>
<gene>
    <name evidence="9" type="ORF">SCF082_LOCUS8406</name>
</gene>
<reference evidence="9 10" key="1">
    <citation type="submission" date="2024-02" db="EMBL/GenBank/DDBJ databases">
        <authorList>
            <person name="Chen Y."/>
            <person name="Shah S."/>
            <person name="Dougan E. K."/>
            <person name="Thang M."/>
            <person name="Chan C."/>
        </authorList>
    </citation>
    <scope>NUCLEOTIDE SEQUENCE [LARGE SCALE GENOMIC DNA]</scope>
</reference>
<dbReference type="InterPro" id="IPR018247">
    <property type="entry name" value="EF_Hand_1_Ca_BS"/>
</dbReference>
<dbReference type="Proteomes" id="UP001642464">
    <property type="component" value="Unassembled WGS sequence"/>
</dbReference>
<evidence type="ECO:0000256" key="6">
    <source>
        <dbReference type="SAM" id="Phobius"/>
    </source>
</evidence>
<comment type="subcellular location">
    <subcellularLocation>
        <location evidence="1">Membrane</location>
        <topology evidence="1">Multi-pass membrane protein</topology>
    </subcellularLocation>
</comment>
<keyword evidence="5 6" id="KW-0472">Membrane</keyword>
<dbReference type="EMBL" id="CAXAMM010004803">
    <property type="protein sequence ID" value="CAK9004999.1"/>
    <property type="molecule type" value="Genomic_DNA"/>
</dbReference>
<dbReference type="InterPro" id="IPR005821">
    <property type="entry name" value="Ion_trans_dom"/>
</dbReference>
<proteinExistence type="predicted"/>
<sequence length="390" mass="43709">GLLILVNIILIGVEAEMSAQHRDTSWATELERGFLTIYTAELLLRFVVGGMPMCRNAWFLLDFFLVCIGLVALVVVPLVESSASLQEGWQNLLLARGLRLLRLARVFRTLKRFKVVWRLVSGLLSVWDTMASTTCLILLWLYIFGCIAMEVIASDDELKANERTSGVVLDHFSSLPRATLTLLQFVTLDAIANVYFPLVTVKPVLIIYFLPLLMFLSIALMNLVTAVLVEHALEHASQEAELAKLRKKQQIKATLPQLLEIFGGLDADGSGFLTKEEVAGVPLDVLPPNVLEHVSVDNMEDLFEMLDMDGGGSLTQAEFLDGLLSLLLLDIPIWAIQLQKLLMPMRKNTLQISKDMSSMVQMAHEMPNIIQMSKDMQFIKEFHLGWSDRP</sequence>
<keyword evidence="3" id="KW-0106">Calcium</keyword>
<dbReference type="InterPro" id="IPR043203">
    <property type="entry name" value="VGCC_Ca_Na"/>
</dbReference>
<accession>A0ABP0IR12</accession>
<evidence type="ECO:0000256" key="2">
    <source>
        <dbReference type="ARBA" id="ARBA00022692"/>
    </source>
</evidence>
<keyword evidence="7" id="KW-0732">Signal</keyword>
<keyword evidence="4 6" id="KW-1133">Transmembrane helix</keyword>
<dbReference type="InterPro" id="IPR011992">
    <property type="entry name" value="EF-hand-dom_pair"/>
</dbReference>
<organism evidence="9 10">
    <name type="scientific">Durusdinium trenchii</name>
    <dbReference type="NCBI Taxonomy" id="1381693"/>
    <lineage>
        <taxon>Eukaryota</taxon>
        <taxon>Sar</taxon>
        <taxon>Alveolata</taxon>
        <taxon>Dinophyceae</taxon>
        <taxon>Suessiales</taxon>
        <taxon>Symbiodiniaceae</taxon>
        <taxon>Durusdinium</taxon>
    </lineage>
</organism>
<evidence type="ECO:0000313" key="9">
    <source>
        <dbReference type="EMBL" id="CAK9004999.1"/>
    </source>
</evidence>
<evidence type="ECO:0000256" key="4">
    <source>
        <dbReference type="ARBA" id="ARBA00022989"/>
    </source>
</evidence>
<dbReference type="InterPro" id="IPR002048">
    <property type="entry name" value="EF_hand_dom"/>
</dbReference>
<evidence type="ECO:0000256" key="7">
    <source>
        <dbReference type="SAM" id="SignalP"/>
    </source>
</evidence>
<evidence type="ECO:0000313" key="10">
    <source>
        <dbReference type="Proteomes" id="UP001642464"/>
    </source>
</evidence>
<dbReference type="SUPFAM" id="SSF47473">
    <property type="entry name" value="EF-hand"/>
    <property type="match status" value="1"/>
</dbReference>
<dbReference type="PANTHER" id="PTHR10037">
    <property type="entry name" value="VOLTAGE-GATED CATION CHANNEL CALCIUM AND SODIUM"/>
    <property type="match status" value="1"/>
</dbReference>
<evidence type="ECO:0000259" key="8">
    <source>
        <dbReference type="PROSITE" id="PS50222"/>
    </source>
</evidence>
<evidence type="ECO:0000256" key="1">
    <source>
        <dbReference type="ARBA" id="ARBA00004141"/>
    </source>
</evidence>
<feature type="signal peptide" evidence="7">
    <location>
        <begin position="1"/>
        <end position="15"/>
    </location>
</feature>
<dbReference type="PROSITE" id="PS00018">
    <property type="entry name" value="EF_HAND_1"/>
    <property type="match status" value="2"/>
</dbReference>
<feature type="transmembrane region" description="Helical" evidence="6">
    <location>
        <begin position="178"/>
        <end position="198"/>
    </location>
</feature>
<feature type="domain" description="EF-hand" evidence="8">
    <location>
        <begin position="294"/>
        <end position="329"/>
    </location>
</feature>